<evidence type="ECO:0000313" key="2">
    <source>
        <dbReference type="EMBL" id="CAJ1949063.1"/>
    </source>
</evidence>
<accession>A0AAD2FQ86</accession>
<keyword evidence="3" id="KW-1185">Reference proteome</keyword>
<reference evidence="2" key="1">
    <citation type="submission" date="2023-08" db="EMBL/GenBank/DDBJ databases">
        <authorList>
            <person name="Audoor S."/>
            <person name="Bilcke G."/>
        </authorList>
    </citation>
    <scope>NUCLEOTIDE SEQUENCE</scope>
</reference>
<comment type="caution">
    <text evidence="2">The sequence shown here is derived from an EMBL/GenBank/DDBJ whole genome shotgun (WGS) entry which is preliminary data.</text>
</comment>
<feature type="signal peptide" evidence="1">
    <location>
        <begin position="1"/>
        <end position="20"/>
    </location>
</feature>
<dbReference type="AlphaFoldDB" id="A0AAD2FQ86"/>
<proteinExistence type="predicted"/>
<sequence>MHFIHLTIVLMALLASPVVAKDKTKKKHKEPVRVALLMPEDLRNVVTIETSHNAGSEDHGDDTRLGHYGHPPDDCEKDERAVQINGIPGAICTAKCTDFLPCPKDVPKGVTAEPTCALQDSAGNHYCVLLCKPGKNKDANLRRAGDGDAGECGDATCQPAQGLGICTYDS</sequence>
<evidence type="ECO:0000256" key="1">
    <source>
        <dbReference type="SAM" id="SignalP"/>
    </source>
</evidence>
<keyword evidence="1" id="KW-0732">Signal</keyword>
<evidence type="ECO:0000313" key="3">
    <source>
        <dbReference type="Proteomes" id="UP001295423"/>
    </source>
</evidence>
<protein>
    <submittedName>
        <fullName evidence="2">Uncharacterized protein</fullName>
    </submittedName>
</protein>
<gene>
    <name evidence="2" type="ORF">CYCCA115_LOCUS11906</name>
</gene>
<dbReference type="EMBL" id="CAKOGP040001758">
    <property type="protein sequence ID" value="CAJ1949063.1"/>
    <property type="molecule type" value="Genomic_DNA"/>
</dbReference>
<feature type="chain" id="PRO_5042229567" evidence="1">
    <location>
        <begin position="21"/>
        <end position="170"/>
    </location>
</feature>
<organism evidence="2 3">
    <name type="scientific">Cylindrotheca closterium</name>
    <dbReference type="NCBI Taxonomy" id="2856"/>
    <lineage>
        <taxon>Eukaryota</taxon>
        <taxon>Sar</taxon>
        <taxon>Stramenopiles</taxon>
        <taxon>Ochrophyta</taxon>
        <taxon>Bacillariophyta</taxon>
        <taxon>Bacillariophyceae</taxon>
        <taxon>Bacillariophycidae</taxon>
        <taxon>Bacillariales</taxon>
        <taxon>Bacillariaceae</taxon>
        <taxon>Cylindrotheca</taxon>
    </lineage>
</organism>
<dbReference type="Proteomes" id="UP001295423">
    <property type="component" value="Unassembled WGS sequence"/>
</dbReference>
<name>A0AAD2FQ86_9STRA</name>